<protein>
    <submittedName>
        <fullName evidence="6">Universal stress protein</fullName>
    </submittedName>
</protein>
<proteinExistence type="inferred from homology"/>
<comment type="subcellular location">
    <subcellularLocation>
        <location evidence="1">Cytoplasm</location>
    </subcellularLocation>
</comment>
<evidence type="ECO:0000256" key="3">
    <source>
        <dbReference type="ARBA" id="ARBA00022490"/>
    </source>
</evidence>
<feature type="domain" description="UspA" evidence="5">
    <location>
        <begin position="169"/>
        <end position="293"/>
    </location>
</feature>
<evidence type="ECO:0000259" key="5">
    <source>
        <dbReference type="Pfam" id="PF00582"/>
    </source>
</evidence>
<evidence type="ECO:0000256" key="4">
    <source>
        <dbReference type="ARBA" id="ARBA00037131"/>
    </source>
</evidence>
<feature type="domain" description="UspA" evidence="5">
    <location>
        <begin position="4"/>
        <end position="146"/>
    </location>
</feature>
<accession>A0A7Y7WHA0</accession>
<comment type="similarity">
    <text evidence="2">Belongs to the universal stress protein A family.</text>
</comment>
<dbReference type="Pfam" id="PF00582">
    <property type="entry name" value="Usp"/>
    <property type="match status" value="2"/>
</dbReference>
<dbReference type="AlphaFoldDB" id="A0A7Y7WHA0"/>
<dbReference type="GO" id="GO:0005737">
    <property type="term" value="C:cytoplasm"/>
    <property type="evidence" value="ECO:0007669"/>
    <property type="project" value="UniProtKB-SubCell"/>
</dbReference>
<dbReference type="InterPro" id="IPR006016">
    <property type="entry name" value="UspA"/>
</dbReference>
<evidence type="ECO:0000313" key="7">
    <source>
        <dbReference type="Proteomes" id="UP000582981"/>
    </source>
</evidence>
<dbReference type="RefSeq" id="WP_177145115.1">
    <property type="nucleotide sequence ID" value="NZ_JACAPU010000027.1"/>
</dbReference>
<evidence type="ECO:0000256" key="1">
    <source>
        <dbReference type="ARBA" id="ARBA00004496"/>
    </source>
</evidence>
<organism evidence="6 7">
    <name type="scientific">Pseudomonas gingeri</name>
    <dbReference type="NCBI Taxonomy" id="117681"/>
    <lineage>
        <taxon>Bacteria</taxon>
        <taxon>Pseudomonadati</taxon>
        <taxon>Pseudomonadota</taxon>
        <taxon>Gammaproteobacteria</taxon>
        <taxon>Pseudomonadales</taxon>
        <taxon>Pseudomonadaceae</taxon>
        <taxon>Pseudomonas</taxon>
    </lineage>
</organism>
<name>A0A7Y7WHA0_9PSED</name>
<gene>
    <name evidence="6" type="ORF">HX829_23250</name>
</gene>
<dbReference type="SUPFAM" id="SSF52402">
    <property type="entry name" value="Adenine nucleotide alpha hydrolases-like"/>
    <property type="match status" value="2"/>
</dbReference>
<comment type="caution">
    <text evidence="6">The sequence shown here is derived from an EMBL/GenBank/DDBJ whole genome shotgun (WGS) entry which is preliminary data.</text>
</comment>
<sequence>MSDYQRILLITDTHCRATPALHRAATLARASKAAVHLVLFDFVESIAAMTLFNHGAGTLAREGYLDKKREKLAELSHSLTNHGLEVSYDVVWSQHPHAAIRDYVKDIEVDLVVKDLQVESQLKCALLGPTDWHLVRQCSKPVMLVRHDAPPRPKNFVAAVALENVGDGETTRDDQVIHLASELAMICDADLELLHACDILAGYELMQEYPWDSDAAAALQKLRSQAFDDLARAHQVPGRRRHFLLGQAIQRVEEFVREREVDTLVIGRSQADAFPWLGSFAESLLSQPPCSVLTLGTDSI</sequence>
<dbReference type="PANTHER" id="PTHR47892">
    <property type="entry name" value="UNIVERSAL STRESS PROTEIN E"/>
    <property type="match status" value="1"/>
</dbReference>
<reference evidence="6 7" key="1">
    <citation type="submission" date="2020-04" db="EMBL/GenBank/DDBJ databases">
        <title>Molecular characterization of pseudomonads from Agaricus bisporus reveal novel blotch 2 pathogens in Western Europe.</title>
        <authorList>
            <person name="Taparia T."/>
            <person name="Krijger M."/>
            <person name="Haynes E."/>
            <person name="Elpinstone J.G."/>
            <person name="Noble R."/>
            <person name="Van Der Wolf J."/>
        </authorList>
    </citation>
    <scope>NUCLEOTIDE SEQUENCE [LARGE SCALE GENOMIC DNA]</scope>
    <source>
        <strain evidence="6 7">F1001</strain>
    </source>
</reference>
<dbReference type="PANTHER" id="PTHR47892:SF1">
    <property type="entry name" value="UNIVERSAL STRESS PROTEIN E"/>
    <property type="match status" value="1"/>
</dbReference>
<dbReference type="Proteomes" id="UP000582981">
    <property type="component" value="Unassembled WGS sequence"/>
</dbReference>
<keyword evidence="3" id="KW-0963">Cytoplasm</keyword>
<evidence type="ECO:0000256" key="2">
    <source>
        <dbReference type="ARBA" id="ARBA00008791"/>
    </source>
</evidence>
<dbReference type="Gene3D" id="3.40.50.12370">
    <property type="match status" value="1"/>
</dbReference>
<evidence type="ECO:0000313" key="6">
    <source>
        <dbReference type="EMBL" id="NWB49405.1"/>
    </source>
</evidence>
<dbReference type="EMBL" id="JACAPU010000027">
    <property type="protein sequence ID" value="NWB49405.1"/>
    <property type="molecule type" value="Genomic_DNA"/>
</dbReference>
<comment type="function">
    <text evidence="4">Required for resistance to DNA-damaging agents.</text>
</comment>